<feature type="transmembrane region" description="Helical" evidence="1">
    <location>
        <begin position="126"/>
        <end position="145"/>
    </location>
</feature>
<dbReference type="InterPro" id="IPR000620">
    <property type="entry name" value="EamA_dom"/>
</dbReference>
<evidence type="ECO:0000256" key="1">
    <source>
        <dbReference type="SAM" id="Phobius"/>
    </source>
</evidence>
<gene>
    <name evidence="3" type="ORF">KX01_1341</name>
</gene>
<dbReference type="OrthoDB" id="9809509at2"/>
<feature type="transmembrane region" description="Helical" evidence="1">
    <location>
        <begin position="183"/>
        <end position="203"/>
    </location>
</feature>
<feature type="domain" description="EamA" evidence="2">
    <location>
        <begin position="152"/>
        <end position="286"/>
    </location>
</feature>
<evidence type="ECO:0000313" key="4">
    <source>
        <dbReference type="Proteomes" id="UP000182521"/>
    </source>
</evidence>
<dbReference type="PANTHER" id="PTHR12715">
    <property type="entry name" value="TRANSPORTER, DRUG/METABOLITE EXPORTER FAMILY"/>
    <property type="match status" value="1"/>
</dbReference>
<sequence length="292" mass="32723">MQNNLNIKAFFALLICIFFWSSAFVCIRHFMTHNYNSGSLSLVRYLIASLAMLFIFIPLKNKIKPTFKDLVYFAVLGFLGFFIYNVFLNEGEKFVSAGVANFIIFQVPIVEIVLAILFLNERINKTGVFGLTICMLGAGAILVASNSEIRFLGVLYVYIAAFAGAIYTAFQKKILVKFHPIEAVAYFIWFGTLFLLIFSNQAIKDFSHTSLLDVSMIIYMGIFPGALSYLLWGYAFKHLKVSIAASSLYVMPLFTIFLGWVFLDEVPKALSIIGGIIAVFGAVVITRYGVKK</sequence>
<dbReference type="AlphaFoldDB" id="A0A1J0KV82"/>
<name>A0A1J0KV82_9GAMM</name>
<dbReference type="PANTHER" id="PTHR12715:SF4">
    <property type="entry name" value="EAMA DOMAIN-CONTAINING PROTEIN"/>
    <property type="match status" value="1"/>
</dbReference>
<feature type="transmembrane region" description="Helical" evidence="1">
    <location>
        <begin position="215"/>
        <end position="236"/>
    </location>
</feature>
<proteinExistence type="predicted"/>
<dbReference type="Proteomes" id="UP000182521">
    <property type="component" value="Chromosome"/>
</dbReference>
<feature type="transmembrane region" description="Helical" evidence="1">
    <location>
        <begin position="42"/>
        <end position="59"/>
    </location>
</feature>
<keyword evidence="1" id="KW-1133">Transmembrane helix</keyword>
<dbReference type="SUPFAM" id="SSF103481">
    <property type="entry name" value="Multidrug resistance efflux transporter EmrE"/>
    <property type="match status" value="2"/>
</dbReference>
<feature type="transmembrane region" description="Helical" evidence="1">
    <location>
        <begin position="269"/>
        <end position="290"/>
    </location>
</feature>
<keyword evidence="1" id="KW-0812">Transmembrane</keyword>
<dbReference type="InterPro" id="IPR052756">
    <property type="entry name" value="Alkyne_AA_exporter"/>
</dbReference>
<feature type="domain" description="EamA" evidence="2">
    <location>
        <begin position="9"/>
        <end position="141"/>
    </location>
</feature>
<feature type="transmembrane region" description="Helical" evidence="1">
    <location>
        <begin position="243"/>
        <end position="263"/>
    </location>
</feature>
<keyword evidence="4" id="KW-1185">Reference proteome</keyword>
<dbReference type="Pfam" id="PF00892">
    <property type="entry name" value="EamA"/>
    <property type="match status" value="2"/>
</dbReference>
<keyword evidence="1" id="KW-0472">Membrane</keyword>
<feature type="transmembrane region" description="Helical" evidence="1">
    <location>
        <begin position="71"/>
        <end position="88"/>
    </location>
</feature>
<dbReference type="STRING" id="1542390.KX01_1341"/>
<evidence type="ECO:0000259" key="2">
    <source>
        <dbReference type="Pfam" id="PF00892"/>
    </source>
</evidence>
<accession>A0A1J0KV82</accession>
<dbReference type="GO" id="GO:0016020">
    <property type="term" value="C:membrane"/>
    <property type="evidence" value="ECO:0007669"/>
    <property type="project" value="InterPro"/>
</dbReference>
<reference evidence="4" key="1">
    <citation type="submission" date="2014-10" db="EMBL/GenBank/DDBJ databases">
        <authorList>
            <person name="Kuske C.R."/>
            <person name="Challacombe J.F."/>
            <person name="Daligault H.E."/>
            <person name="Davenport K.W."/>
            <person name="Johnson S.L."/>
            <person name="Siddaramappa S."/>
            <person name="Petersen J.M."/>
        </authorList>
    </citation>
    <scope>NUCLEOTIDE SEQUENCE [LARGE SCALE GENOMIC DNA]</scope>
    <source>
        <strain evidence="4">CA97-1460</strain>
    </source>
</reference>
<feature type="transmembrane region" description="Helical" evidence="1">
    <location>
        <begin position="9"/>
        <end position="30"/>
    </location>
</feature>
<dbReference type="KEGG" id="frc:KX01_1341"/>
<protein>
    <submittedName>
        <fullName evidence="3">EamA-like transporter family protein</fullName>
    </submittedName>
</protein>
<feature type="transmembrane region" description="Helical" evidence="1">
    <location>
        <begin position="151"/>
        <end position="171"/>
    </location>
</feature>
<evidence type="ECO:0000313" key="3">
    <source>
        <dbReference type="EMBL" id="APC97591.1"/>
    </source>
</evidence>
<feature type="transmembrane region" description="Helical" evidence="1">
    <location>
        <begin position="94"/>
        <end position="119"/>
    </location>
</feature>
<dbReference type="InterPro" id="IPR037185">
    <property type="entry name" value="EmrE-like"/>
</dbReference>
<dbReference type="RefSeq" id="WP_071664239.1">
    <property type="nucleotide sequence ID" value="NZ_CP009654.1"/>
</dbReference>
<dbReference type="EMBL" id="CP009654">
    <property type="protein sequence ID" value="APC97591.1"/>
    <property type="molecule type" value="Genomic_DNA"/>
</dbReference>
<organism evidence="3 4">
    <name type="scientific">Francisella frigiditurris</name>
    <dbReference type="NCBI Taxonomy" id="1542390"/>
    <lineage>
        <taxon>Bacteria</taxon>
        <taxon>Pseudomonadati</taxon>
        <taxon>Pseudomonadota</taxon>
        <taxon>Gammaproteobacteria</taxon>
        <taxon>Thiotrichales</taxon>
        <taxon>Francisellaceae</taxon>
        <taxon>Francisella</taxon>
    </lineage>
</organism>